<dbReference type="Pfam" id="PF19319">
    <property type="entry name" value="DUF5919"/>
    <property type="match status" value="1"/>
</dbReference>
<dbReference type="InterPro" id="IPR045697">
    <property type="entry name" value="DUF5919"/>
</dbReference>
<comment type="caution">
    <text evidence="2">The sequence shown here is derived from an EMBL/GenBank/DDBJ whole genome shotgun (WGS) entry which is preliminary data.</text>
</comment>
<accession>A0ABV8EZR2</accession>
<sequence length="52" mass="5680">MDGATCVVQPYLPQARGVDSPTIVINDNTAADGLFPVFDRVFTSLWERSLPV</sequence>
<evidence type="ECO:0000313" key="2">
    <source>
        <dbReference type="EMBL" id="MFC3980558.1"/>
    </source>
</evidence>
<name>A0ABV8EZR2_9ACTN</name>
<dbReference type="Proteomes" id="UP001595698">
    <property type="component" value="Unassembled WGS sequence"/>
</dbReference>
<keyword evidence="3" id="KW-1185">Reference proteome</keyword>
<proteinExistence type="predicted"/>
<feature type="domain" description="DUF5919" evidence="1">
    <location>
        <begin position="5"/>
        <end position="52"/>
    </location>
</feature>
<protein>
    <submittedName>
        <fullName evidence="2">DUF5919 domain-containing protein</fullName>
    </submittedName>
</protein>
<dbReference type="RefSeq" id="WP_352013994.1">
    <property type="nucleotide sequence ID" value="NZ_JBHSBC010000009.1"/>
</dbReference>
<evidence type="ECO:0000313" key="3">
    <source>
        <dbReference type="Proteomes" id="UP001595698"/>
    </source>
</evidence>
<organism evidence="2 3">
    <name type="scientific">Streptosporangium jomthongense</name>
    <dbReference type="NCBI Taxonomy" id="1193683"/>
    <lineage>
        <taxon>Bacteria</taxon>
        <taxon>Bacillati</taxon>
        <taxon>Actinomycetota</taxon>
        <taxon>Actinomycetes</taxon>
        <taxon>Streptosporangiales</taxon>
        <taxon>Streptosporangiaceae</taxon>
        <taxon>Streptosporangium</taxon>
    </lineage>
</organism>
<dbReference type="EMBL" id="JBHSBC010000009">
    <property type="protein sequence ID" value="MFC3980558.1"/>
    <property type="molecule type" value="Genomic_DNA"/>
</dbReference>
<evidence type="ECO:0000259" key="1">
    <source>
        <dbReference type="Pfam" id="PF19319"/>
    </source>
</evidence>
<gene>
    <name evidence="2" type="ORF">ACFOYY_10525</name>
</gene>
<reference evidence="3" key="1">
    <citation type="journal article" date="2019" name="Int. J. Syst. Evol. Microbiol.">
        <title>The Global Catalogue of Microorganisms (GCM) 10K type strain sequencing project: providing services to taxonomists for standard genome sequencing and annotation.</title>
        <authorList>
            <consortium name="The Broad Institute Genomics Platform"/>
            <consortium name="The Broad Institute Genome Sequencing Center for Infectious Disease"/>
            <person name="Wu L."/>
            <person name="Ma J."/>
        </authorList>
    </citation>
    <scope>NUCLEOTIDE SEQUENCE [LARGE SCALE GENOMIC DNA]</scope>
    <source>
        <strain evidence="3">TBRC 7912</strain>
    </source>
</reference>